<dbReference type="EMBL" id="QAOQ01000001">
    <property type="protein sequence ID" value="PTR01585.1"/>
    <property type="molecule type" value="Genomic_DNA"/>
</dbReference>
<evidence type="ECO:0000313" key="3">
    <source>
        <dbReference type="Proteomes" id="UP000244168"/>
    </source>
</evidence>
<name>A0A2T5JGN6_9SPHI</name>
<feature type="transmembrane region" description="Helical" evidence="1">
    <location>
        <begin position="359"/>
        <end position="377"/>
    </location>
</feature>
<feature type="transmembrane region" description="Helical" evidence="1">
    <location>
        <begin position="134"/>
        <end position="151"/>
    </location>
</feature>
<feature type="transmembrane region" description="Helical" evidence="1">
    <location>
        <begin position="223"/>
        <end position="244"/>
    </location>
</feature>
<gene>
    <name evidence="2" type="ORF">C8P68_101820</name>
</gene>
<feature type="transmembrane region" description="Helical" evidence="1">
    <location>
        <begin position="265"/>
        <end position="289"/>
    </location>
</feature>
<keyword evidence="1" id="KW-1133">Transmembrane helix</keyword>
<feature type="transmembrane region" description="Helical" evidence="1">
    <location>
        <begin position="389"/>
        <end position="411"/>
    </location>
</feature>
<protein>
    <submittedName>
        <fullName evidence="2">Uncharacterized protein</fullName>
    </submittedName>
</protein>
<evidence type="ECO:0000256" key="1">
    <source>
        <dbReference type="SAM" id="Phobius"/>
    </source>
</evidence>
<feature type="transmembrane region" description="Helical" evidence="1">
    <location>
        <begin position="21"/>
        <end position="41"/>
    </location>
</feature>
<dbReference type="AlphaFoldDB" id="A0A2T5JGN6"/>
<dbReference type="Proteomes" id="UP000244168">
    <property type="component" value="Unassembled WGS sequence"/>
</dbReference>
<organism evidence="2 3">
    <name type="scientific">Mucilaginibacter yixingensis</name>
    <dbReference type="NCBI Taxonomy" id="1295612"/>
    <lineage>
        <taxon>Bacteria</taxon>
        <taxon>Pseudomonadati</taxon>
        <taxon>Bacteroidota</taxon>
        <taxon>Sphingobacteriia</taxon>
        <taxon>Sphingobacteriales</taxon>
        <taxon>Sphingobacteriaceae</taxon>
        <taxon>Mucilaginibacter</taxon>
    </lineage>
</organism>
<proteinExistence type="predicted"/>
<comment type="caution">
    <text evidence="2">The sequence shown here is derived from an EMBL/GenBank/DDBJ whole genome shotgun (WGS) entry which is preliminary data.</text>
</comment>
<feature type="transmembrane region" description="Helical" evidence="1">
    <location>
        <begin position="301"/>
        <end position="322"/>
    </location>
</feature>
<feature type="transmembrane region" description="Helical" evidence="1">
    <location>
        <begin position="104"/>
        <end position="122"/>
    </location>
</feature>
<feature type="transmembrane region" description="Helical" evidence="1">
    <location>
        <begin position="179"/>
        <end position="208"/>
    </location>
</feature>
<feature type="transmembrane region" description="Helical" evidence="1">
    <location>
        <begin position="334"/>
        <end position="353"/>
    </location>
</feature>
<keyword evidence="1" id="KW-0472">Membrane</keyword>
<sequence length="412" mass="47729">MITENSNKFVVNIKKESLYNIIPYILFVLVFLFIIAVFPNFTATKNGFQYTLFDSSMFYDVATTSSISDLYNDVQFEFIAYKAYPIFLISFVDFLKLFTPLPEYSWLLCSNLILVFIVNKIYTRVLKFDNPIKILIIFICLIEPSFLGFSLTIEREIFCSMILGLVCFVLLKDNSVFKWFLFLILAFVVLNLRLELLLIIILAISLYYTVKWLQSIKPKYKRFFFAILITTVIASVLSYLFIAFNTYYTEFMALQLSDSDTSGMGGVILGLPLPLRLTIYSVLYCFLPFPAYGIFYTDVIFPYEIFMSVSGITYLFFWIYIFVNRTYIKGRLKIILYICLLGHIILGGTLFNYRHRIDLIVPLLVLILSIVSYKINIEKVSLRTIVKGVLKVFLVAFSIIAAINLVLFIIAK</sequence>
<accession>A0A2T5JGN6</accession>
<keyword evidence="3" id="KW-1185">Reference proteome</keyword>
<keyword evidence="1" id="KW-0812">Transmembrane</keyword>
<evidence type="ECO:0000313" key="2">
    <source>
        <dbReference type="EMBL" id="PTR01585.1"/>
    </source>
</evidence>
<reference evidence="2 3" key="1">
    <citation type="submission" date="2018-04" db="EMBL/GenBank/DDBJ databases">
        <title>Genomic Encyclopedia of Archaeal and Bacterial Type Strains, Phase II (KMG-II): from individual species to whole genera.</title>
        <authorList>
            <person name="Goeker M."/>
        </authorList>
    </citation>
    <scope>NUCLEOTIDE SEQUENCE [LARGE SCALE GENOMIC DNA]</scope>
    <source>
        <strain evidence="2 3">DSM 26809</strain>
    </source>
</reference>